<dbReference type="InterPro" id="IPR001229">
    <property type="entry name" value="Jacalin-like_lectin_dom"/>
</dbReference>
<evidence type="ECO:0000313" key="4">
    <source>
        <dbReference type="Proteomes" id="UP000799439"/>
    </source>
</evidence>
<dbReference type="PANTHER" id="PTHR21054:SF2">
    <property type="entry name" value="MIP04191P"/>
    <property type="match status" value="1"/>
</dbReference>
<sequence length="776" mass="85369">MPSFLSDLRRRSRNSIKNESPNPNNDSSSNSGGSNDGSTEVPTKQSSFSNLVSHFRSPSDSQNTFSQNGSTSSITRTPPLGPTSRPPIQSNQNSRYSIVGSPAMNGSPRAVQHTSPLAPLVNSISEGSWVHQKVLLISGTLADSQQPLDGQLVVCHHQDTFPATQWPVAESHFKALVHLQPGPNRLRLDFLPSRRGSQNNIPHSSWININYLPLASAPPLQLVILVAKDSPLTYDAVPERIRTEGNGLDTAIKKYRTAGYLWQAFTGEQMNRHGFGRRCFRFDEEWQQGTSHSRDGSAGTFRNEAKVHVVRVDKTVSEIQDLEFAQQHEPGHAKSDLFGIAIDACKQYFNFKDNDKQYVAAMYLDSHWDKSVGTIRGHAALGGGAGGMGMAIFGSHALQSYPTHIDEVVPAFTDCTRTDLDYVANDANESGSSWEAANIGIGAHLHEVGHLFGCPHQEHGVMLRDYVRLNRTFTAREPYSTRTKSPGLKLCQTTDECGWHRLDILRFRFHPCFVLPTDQTSTAEDSVQAWGVDGNAALITSATGIGWVEIKQEGDDLVHAWVEYFDPLAGPSSAPRQITLTEAELKERLKDYDKNKKIEINIFSCGQANHEIKDFGQLVSKTSRTKLPDGRSGFRGAKLGFSQMDGSKPDQVIWESAYIQTKLLVNVRVFAGFALDGIEFMYEDGTSQLFGKRGGSPNDFQLDTRRGETIMGFFVRAGAWVDGVQILTTSGRKSDFFGNAQGGTGTTMIPPRGYNVVGIHGSCADWTDGFGLIISR</sequence>
<dbReference type="OrthoDB" id="74460at2759"/>
<comment type="caution">
    <text evidence="3">The sequence shown here is derived from an EMBL/GenBank/DDBJ whole genome shotgun (WGS) entry which is preliminary data.</text>
</comment>
<feature type="compositionally biased region" description="Low complexity" evidence="1">
    <location>
        <begin position="20"/>
        <end position="38"/>
    </location>
</feature>
<dbReference type="Proteomes" id="UP000799439">
    <property type="component" value="Unassembled WGS sequence"/>
</dbReference>
<feature type="domain" description="Jacalin-type lectin" evidence="2">
    <location>
        <begin position="629"/>
        <end position="776"/>
    </location>
</feature>
<dbReference type="EMBL" id="ML996081">
    <property type="protein sequence ID" value="KAF2157423.1"/>
    <property type="molecule type" value="Genomic_DNA"/>
</dbReference>
<organism evidence="3 4">
    <name type="scientific">Myriangium duriaei CBS 260.36</name>
    <dbReference type="NCBI Taxonomy" id="1168546"/>
    <lineage>
        <taxon>Eukaryota</taxon>
        <taxon>Fungi</taxon>
        <taxon>Dikarya</taxon>
        <taxon>Ascomycota</taxon>
        <taxon>Pezizomycotina</taxon>
        <taxon>Dothideomycetes</taxon>
        <taxon>Dothideomycetidae</taxon>
        <taxon>Myriangiales</taxon>
        <taxon>Myriangiaceae</taxon>
        <taxon>Myriangium</taxon>
    </lineage>
</organism>
<feature type="region of interest" description="Disordered" evidence="1">
    <location>
        <begin position="1"/>
        <end position="111"/>
    </location>
</feature>
<feature type="compositionally biased region" description="Polar residues" evidence="1">
    <location>
        <begin position="86"/>
        <end position="96"/>
    </location>
</feature>
<reference evidence="3" key="1">
    <citation type="journal article" date="2020" name="Stud. Mycol.">
        <title>101 Dothideomycetes genomes: a test case for predicting lifestyles and emergence of pathogens.</title>
        <authorList>
            <person name="Haridas S."/>
            <person name="Albert R."/>
            <person name="Binder M."/>
            <person name="Bloem J."/>
            <person name="Labutti K."/>
            <person name="Salamov A."/>
            <person name="Andreopoulos B."/>
            <person name="Baker S."/>
            <person name="Barry K."/>
            <person name="Bills G."/>
            <person name="Bluhm B."/>
            <person name="Cannon C."/>
            <person name="Castanera R."/>
            <person name="Culley D."/>
            <person name="Daum C."/>
            <person name="Ezra D."/>
            <person name="Gonzalez J."/>
            <person name="Henrissat B."/>
            <person name="Kuo A."/>
            <person name="Liang C."/>
            <person name="Lipzen A."/>
            <person name="Lutzoni F."/>
            <person name="Magnuson J."/>
            <person name="Mondo S."/>
            <person name="Nolan M."/>
            <person name="Ohm R."/>
            <person name="Pangilinan J."/>
            <person name="Park H.-J."/>
            <person name="Ramirez L."/>
            <person name="Alfaro M."/>
            <person name="Sun H."/>
            <person name="Tritt A."/>
            <person name="Yoshinaga Y."/>
            <person name="Zwiers L.-H."/>
            <person name="Turgeon B."/>
            <person name="Goodwin S."/>
            <person name="Spatafora J."/>
            <person name="Crous P."/>
            <person name="Grigoriev I."/>
        </authorList>
    </citation>
    <scope>NUCLEOTIDE SEQUENCE</scope>
    <source>
        <strain evidence="3">CBS 260.36</strain>
    </source>
</reference>
<evidence type="ECO:0000259" key="2">
    <source>
        <dbReference type="PROSITE" id="PS51752"/>
    </source>
</evidence>
<dbReference type="InterPro" id="IPR036404">
    <property type="entry name" value="Jacalin-like_lectin_dom_sf"/>
</dbReference>
<dbReference type="PANTHER" id="PTHR21054">
    <property type="entry name" value="ZINC METALLOPROTEINASE-RELATED"/>
    <property type="match status" value="1"/>
</dbReference>
<name>A0A9P4MLK7_9PEZI</name>
<dbReference type="Pfam" id="PF12044">
    <property type="entry name" value="Metallopep"/>
    <property type="match status" value="1"/>
</dbReference>
<protein>
    <submittedName>
        <fullName evidence="3">Zinc metallo protein-like proteinase</fullName>
    </submittedName>
</protein>
<accession>A0A9P4MLK7</accession>
<dbReference type="AlphaFoldDB" id="A0A9P4MLK7"/>
<gene>
    <name evidence="3" type="ORF">K461DRAFT_273600</name>
</gene>
<evidence type="ECO:0000256" key="1">
    <source>
        <dbReference type="SAM" id="MobiDB-lite"/>
    </source>
</evidence>
<keyword evidence="4" id="KW-1185">Reference proteome</keyword>
<dbReference type="Pfam" id="PF01419">
    <property type="entry name" value="Jacalin"/>
    <property type="match status" value="1"/>
</dbReference>
<dbReference type="InterPro" id="IPR053002">
    <property type="entry name" value="Metalloproteinase_M10B"/>
</dbReference>
<dbReference type="PROSITE" id="PS51752">
    <property type="entry name" value="JACALIN_LECTIN"/>
    <property type="match status" value="1"/>
</dbReference>
<proteinExistence type="predicted"/>
<dbReference type="Gene3D" id="2.100.10.30">
    <property type="entry name" value="Jacalin-like lectin domain"/>
    <property type="match status" value="1"/>
</dbReference>
<evidence type="ECO:0000313" key="3">
    <source>
        <dbReference type="EMBL" id="KAF2157423.1"/>
    </source>
</evidence>
<dbReference type="InterPro" id="IPR021917">
    <property type="entry name" value="Unchr_Zn-peptidase-like"/>
</dbReference>
<dbReference type="SUPFAM" id="SSF51101">
    <property type="entry name" value="Mannose-binding lectins"/>
    <property type="match status" value="1"/>
</dbReference>
<feature type="compositionally biased region" description="Polar residues" evidence="1">
    <location>
        <begin position="40"/>
        <end position="76"/>
    </location>
</feature>
<dbReference type="GO" id="GO:0005737">
    <property type="term" value="C:cytoplasm"/>
    <property type="evidence" value="ECO:0007669"/>
    <property type="project" value="TreeGrafter"/>
</dbReference>